<dbReference type="InterPro" id="IPR029493">
    <property type="entry name" value="RecD2-like_HHH"/>
</dbReference>
<dbReference type="CDD" id="cd17933">
    <property type="entry name" value="DEXSc_RecD-like"/>
    <property type="match status" value="1"/>
</dbReference>
<keyword evidence="6" id="KW-1185">Reference proteome</keyword>
<evidence type="ECO:0000256" key="1">
    <source>
        <dbReference type="ARBA" id="ARBA00022741"/>
    </source>
</evidence>
<reference evidence="5" key="1">
    <citation type="submission" date="2022-11" db="EMBL/GenBank/DDBJ databases">
        <title>WGS of Natronobacillus azotifigens 24KS-1, an anaerobic diazotrophic haloalkaliphile from soda-rich habitats.</title>
        <authorList>
            <person name="Sorokin D.Y."/>
            <person name="Merkel A.Y."/>
        </authorList>
    </citation>
    <scope>NUCLEOTIDE SEQUENCE</scope>
    <source>
        <strain evidence="5">24KS-1</strain>
    </source>
</reference>
<dbReference type="RefSeq" id="WP_268779110.1">
    <property type="nucleotide sequence ID" value="NZ_JAPRAT010000005.1"/>
</dbReference>
<dbReference type="Gene3D" id="3.40.50.300">
    <property type="entry name" value="P-loop containing nucleotide triphosphate hydrolases"/>
    <property type="match status" value="2"/>
</dbReference>
<dbReference type="InterPro" id="IPR041451">
    <property type="entry name" value="RecD2_SH13"/>
</dbReference>
<keyword evidence="3" id="KW-0238">DNA-binding</keyword>
<evidence type="ECO:0000313" key="5">
    <source>
        <dbReference type="EMBL" id="MCZ0702341.1"/>
    </source>
</evidence>
<keyword evidence="1 3" id="KW-0547">Nucleotide-binding</keyword>
<comment type="function">
    <text evidence="3">DNA-dependent ATPase and ATP-dependent 5'-3' DNA helicase. Has no activity on blunt DNA or DNA with 3'-overhangs, requires at least 10 bases of 5'-ssDNA for helicase activity.</text>
</comment>
<dbReference type="SMART" id="SM00382">
    <property type="entry name" value="AAA"/>
    <property type="match status" value="1"/>
</dbReference>
<dbReference type="InterPro" id="IPR006345">
    <property type="entry name" value="RecD2"/>
</dbReference>
<dbReference type="EMBL" id="JAPRAT010000005">
    <property type="protein sequence ID" value="MCZ0702341.1"/>
    <property type="molecule type" value="Genomic_DNA"/>
</dbReference>
<organism evidence="5 6">
    <name type="scientific">Natronobacillus azotifigens</name>
    <dbReference type="NCBI Taxonomy" id="472978"/>
    <lineage>
        <taxon>Bacteria</taxon>
        <taxon>Bacillati</taxon>
        <taxon>Bacillota</taxon>
        <taxon>Bacilli</taxon>
        <taxon>Bacillales</taxon>
        <taxon>Bacillaceae</taxon>
        <taxon>Natronobacillus</taxon>
    </lineage>
</organism>
<evidence type="ECO:0000256" key="3">
    <source>
        <dbReference type="HAMAP-Rule" id="MF_01488"/>
    </source>
</evidence>
<dbReference type="AlphaFoldDB" id="A0A9J6R9R5"/>
<dbReference type="CDD" id="cd18809">
    <property type="entry name" value="SF1_C_RecD"/>
    <property type="match status" value="1"/>
</dbReference>
<comment type="catalytic activity">
    <reaction evidence="3">
        <text>ATP + H2O = ADP + phosphate + H(+)</text>
        <dbReference type="Rhea" id="RHEA:13065"/>
        <dbReference type="ChEBI" id="CHEBI:15377"/>
        <dbReference type="ChEBI" id="CHEBI:15378"/>
        <dbReference type="ChEBI" id="CHEBI:30616"/>
        <dbReference type="ChEBI" id="CHEBI:43474"/>
        <dbReference type="ChEBI" id="CHEBI:456216"/>
        <dbReference type="EC" id="5.6.2.3"/>
    </reaction>
</comment>
<dbReference type="InterPro" id="IPR055446">
    <property type="entry name" value="RecD2_N_OB"/>
</dbReference>
<keyword evidence="3 5" id="KW-0347">Helicase</keyword>
<dbReference type="Pfam" id="PF13245">
    <property type="entry name" value="AAA_19"/>
    <property type="match status" value="1"/>
</dbReference>
<dbReference type="GO" id="GO:0009338">
    <property type="term" value="C:exodeoxyribonuclease V complex"/>
    <property type="evidence" value="ECO:0007669"/>
    <property type="project" value="TreeGrafter"/>
</dbReference>
<dbReference type="Pfam" id="PF23139">
    <property type="entry name" value="OB_YrrC"/>
    <property type="match status" value="1"/>
</dbReference>
<dbReference type="GO" id="GO:0016787">
    <property type="term" value="F:hydrolase activity"/>
    <property type="evidence" value="ECO:0007669"/>
    <property type="project" value="UniProtKB-KW"/>
</dbReference>
<dbReference type="Pfam" id="PF14490">
    <property type="entry name" value="HHH_RecD2"/>
    <property type="match status" value="1"/>
</dbReference>
<dbReference type="GO" id="GO:0017116">
    <property type="term" value="F:single-stranded DNA helicase activity"/>
    <property type="evidence" value="ECO:0007669"/>
    <property type="project" value="TreeGrafter"/>
</dbReference>
<keyword evidence="3" id="KW-0378">Hydrolase</keyword>
<evidence type="ECO:0000259" key="4">
    <source>
        <dbReference type="SMART" id="SM00382"/>
    </source>
</evidence>
<dbReference type="Gene3D" id="2.30.30.940">
    <property type="match status" value="1"/>
</dbReference>
<dbReference type="Pfam" id="PF13538">
    <property type="entry name" value="UvrD_C_2"/>
    <property type="match status" value="1"/>
</dbReference>
<dbReference type="EC" id="5.6.2.3" evidence="3"/>
<name>A0A9J6R9R5_9BACI</name>
<dbReference type="SUPFAM" id="SSF52540">
    <property type="entry name" value="P-loop containing nucleoside triphosphate hydrolases"/>
    <property type="match status" value="2"/>
</dbReference>
<gene>
    <name evidence="3" type="primary">recD2</name>
    <name evidence="5" type="ORF">OWO01_03825</name>
</gene>
<feature type="domain" description="AAA+ ATPase" evidence="4">
    <location>
        <begin position="351"/>
        <end position="486"/>
    </location>
</feature>
<dbReference type="Pfam" id="PF18335">
    <property type="entry name" value="SH3_13"/>
    <property type="match status" value="1"/>
</dbReference>
<feature type="binding site" evidence="3">
    <location>
        <begin position="362"/>
        <end position="366"/>
    </location>
    <ligand>
        <name>ATP</name>
        <dbReference type="ChEBI" id="CHEBI:30616"/>
    </ligand>
</feature>
<keyword evidence="3" id="KW-0413">Isomerase</keyword>
<keyword evidence="2 3" id="KW-0067">ATP-binding</keyword>
<comment type="similarity">
    <text evidence="3">Belongs to the RecD family. RecD2 subfamily.</text>
</comment>
<accession>A0A9J6R9R5</accession>
<dbReference type="Proteomes" id="UP001084197">
    <property type="component" value="Unassembled WGS sequence"/>
</dbReference>
<dbReference type="HAMAP" id="MF_01488">
    <property type="entry name" value="RecD2"/>
    <property type="match status" value="1"/>
</dbReference>
<dbReference type="GO" id="GO:0005524">
    <property type="term" value="F:ATP binding"/>
    <property type="evidence" value="ECO:0007669"/>
    <property type="project" value="UniProtKB-UniRule"/>
</dbReference>
<proteinExistence type="inferred from homology"/>
<sequence length="777" mass="88348">MDESLTNQDENYIKGELIHMIYSNQAEHFSIAKIKVLETTEDYSESELVVKGYFSELLSGEVYVFHGEFLQHKKFGLQYQVSRYQRYLPDTKEGLVAYLSSDLFHGVGKKTAERIVDKLGETAVSKILNDASVLDGIQGLNKERKNNFVEKLQEHQGFDNVVIHLSKYGIGLKMIQKIYQNYQENAIETLQTNPYQFVFDIEGFGFYSADEIAIQHGLSMGHPTRLQAGCLFSLQESMQDGHVYLPLPMVIEKTNVLLKAARHQISPEQLNTELATLHKRKQVIIDEDRVYLPTSYYAESGFCTQIKRLVEQPFEEEVVDAELMKIVGEIEEEEVLSYGKEQFLAIETALTNKVMILTGGPGTGKTTVIKGIIRAYSELYDLSLNLADYDSQSKFPFVLTAPTGRAAKRITESTGLPAKTIHRLLGWDGNEGFEKDENNQLSGSLLVIDEFSMVDVFLANQLFKAIPNDMQVLIVGDEDQLPSVGPGQVLADLLYSQRIKAVKLDEVYRQKEGSQIIQLAHEIKQDKVHVDSLVKANDFNFIPCSESQLVDIINQIVMKAQQKGVELKDIQVLAPMYRTDVGIHRLNKEIQEIVNPKRKDVRELRTKDAVFRNGDKVIQLVNQPEDGVFNGDIGQITAIFRENENVDQEEQVVVTYDENDVVYNRKELMNIMHAYCISIHKSQGSEFPIIILPVVTNFRRMLRKNLLYTAVTRAKKSLIICGDKQAFMTGIREVDTNKRFTDLARKITMILENEAYAKKIEEEAEEEEALSPYDFLS</sequence>
<dbReference type="GO" id="GO:0003677">
    <property type="term" value="F:DNA binding"/>
    <property type="evidence" value="ECO:0007669"/>
    <property type="project" value="UniProtKB-UniRule"/>
</dbReference>
<evidence type="ECO:0000256" key="2">
    <source>
        <dbReference type="ARBA" id="ARBA00022840"/>
    </source>
</evidence>
<dbReference type="InterPro" id="IPR027417">
    <property type="entry name" value="P-loop_NTPase"/>
</dbReference>
<dbReference type="InterPro" id="IPR027785">
    <property type="entry name" value="UvrD-like_helicase_C"/>
</dbReference>
<dbReference type="InterPro" id="IPR003593">
    <property type="entry name" value="AAA+_ATPase"/>
</dbReference>
<dbReference type="PANTHER" id="PTHR43788">
    <property type="entry name" value="DNA2/NAM7 HELICASE FAMILY MEMBER"/>
    <property type="match status" value="1"/>
</dbReference>
<dbReference type="NCBIfam" id="TIGR01448">
    <property type="entry name" value="recD_rel"/>
    <property type="match status" value="1"/>
</dbReference>
<protein>
    <recommendedName>
        <fullName evidence="3">ATP-dependent RecD2 DNA helicase</fullName>
        <ecNumber evidence="3">5.6.2.3</ecNumber>
    </recommendedName>
    <alternativeName>
        <fullName evidence="3">DNA 5'-3' helicase subunit RecD2</fullName>
    </alternativeName>
</protein>
<evidence type="ECO:0000313" key="6">
    <source>
        <dbReference type="Proteomes" id="UP001084197"/>
    </source>
</evidence>
<dbReference type="GO" id="GO:0043139">
    <property type="term" value="F:5'-3' DNA helicase activity"/>
    <property type="evidence" value="ECO:0007669"/>
    <property type="project" value="UniProtKB-UniRule"/>
</dbReference>
<comment type="caution">
    <text evidence="5">The sequence shown here is derived from an EMBL/GenBank/DDBJ whole genome shotgun (WGS) entry which is preliminary data.</text>
</comment>
<dbReference type="InterPro" id="IPR050534">
    <property type="entry name" value="Coronavir_polyprotein_1ab"/>
</dbReference>
<dbReference type="PANTHER" id="PTHR43788:SF6">
    <property type="entry name" value="DNA HELICASE B"/>
    <property type="match status" value="1"/>
</dbReference>
<dbReference type="GO" id="GO:0006310">
    <property type="term" value="P:DNA recombination"/>
    <property type="evidence" value="ECO:0007669"/>
    <property type="project" value="InterPro"/>
</dbReference>